<dbReference type="OrthoDB" id="2437193at2"/>
<sequence>MEAQLPEPGRQISKDAVKVWMISSFIGNCVGLLLVGGLIWAAGRYGWYPWIGLVFKMIFVFLVLYLPYDVWIEPIYRQKTWRYEIHDQFIQLKYGVLEKNHFLIPMTKIQYVNLRQGLLLRKYGLADITVKTMASEHEIPGLPLEGAKQLRMQIAKLAAIAEEEEALGIDGKRPVDEIAAAENGEGEAVPAAFQKPAEETAAPERKDKERTEGDTDAADSALPSGGGDAEDVRHG</sequence>
<reference evidence="4 5" key="1">
    <citation type="submission" date="2016-01" db="EMBL/GenBank/DDBJ databases">
        <title>Draft Genome Sequences of Seven Thermophilic Sporeformers Isolated from Foods.</title>
        <authorList>
            <person name="Berendsen E.M."/>
            <person name="Wells-Bennik M.H."/>
            <person name="Krawcyk A.O."/>
            <person name="De Jong A."/>
            <person name="Holsappel S."/>
            <person name="Eijlander R.T."/>
            <person name="Kuipers O.P."/>
        </authorList>
    </citation>
    <scope>NUCLEOTIDE SEQUENCE [LARGE SCALE GENOMIC DNA]</scope>
    <source>
        <strain evidence="4 5">B4135</strain>
    </source>
</reference>
<comment type="caution">
    <text evidence="4">The sequence shown here is derived from an EMBL/GenBank/DDBJ whole genome shotgun (WGS) entry which is preliminary data.</text>
</comment>
<dbReference type="InterPro" id="IPR005182">
    <property type="entry name" value="YdbS-like_PH"/>
</dbReference>
<dbReference type="PANTHER" id="PTHR34473:SF2">
    <property type="entry name" value="UPF0699 TRANSMEMBRANE PROTEIN YDBT"/>
    <property type="match status" value="1"/>
</dbReference>
<gene>
    <name evidence="4" type="ORF">B4135_2060</name>
</gene>
<evidence type="ECO:0000259" key="3">
    <source>
        <dbReference type="Pfam" id="PF03703"/>
    </source>
</evidence>
<dbReference type="Proteomes" id="UP000075683">
    <property type="component" value="Unassembled WGS sequence"/>
</dbReference>
<dbReference type="PANTHER" id="PTHR34473">
    <property type="entry name" value="UPF0699 TRANSMEMBRANE PROTEIN YDBS"/>
    <property type="match status" value="1"/>
</dbReference>
<dbReference type="Pfam" id="PF03703">
    <property type="entry name" value="bPH_2"/>
    <property type="match status" value="1"/>
</dbReference>
<keyword evidence="2" id="KW-0812">Transmembrane</keyword>
<feature type="compositionally biased region" description="Low complexity" evidence="1">
    <location>
        <begin position="177"/>
        <end position="192"/>
    </location>
</feature>
<dbReference type="EMBL" id="LQYT01000042">
    <property type="protein sequence ID" value="KYD19329.1"/>
    <property type="molecule type" value="Genomic_DNA"/>
</dbReference>
<name>A0A150M5F0_9BACI</name>
<evidence type="ECO:0000313" key="5">
    <source>
        <dbReference type="Proteomes" id="UP000075683"/>
    </source>
</evidence>
<protein>
    <recommendedName>
        <fullName evidence="3">YdbS-like PH domain-containing protein</fullName>
    </recommendedName>
</protein>
<evidence type="ECO:0000256" key="2">
    <source>
        <dbReference type="SAM" id="Phobius"/>
    </source>
</evidence>
<evidence type="ECO:0000256" key="1">
    <source>
        <dbReference type="SAM" id="MobiDB-lite"/>
    </source>
</evidence>
<feature type="transmembrane region" description="Helical" evidence="2">
    <location>
        <begin position="47"/>
        <end position="68"/>
    </location>
</feature>
<feature type="domain" description="YdbS-like PH" evidence="3">
    <location>
        <begin position="79"/>
        <end position="153"/>
    </location>
</feature>
<feature type="transmembrane region" description="Helical" evidence="2">
    <location>
        <begin position="20"/>
        <end position="41"/>
    </location>
</feature>
<accession>A0A150M5F0</accession>
<dbReference type="AlphaFoldDB" id="A0A150M5F0"/>
<feature type="region of interest" description="Disordered" evidence="1">
    <location>
        <begin position="177"/>
        <end position="235"/>
    </location>
</feature>
<keyword evidence="2" id="KW-0472">Membrane</keyword>
<dbReference type="RefSeq" id="WP_061568874.1">
    <property type="nucleotide sequence ID" value="NZ_LQYT01000042.1"/>
</dbReference>
<proteinExistence type="predicted"/>
<keyword evidence="2" id="KW-1133">Transmembrane helix</keyword>
<evidence type="ECO:0000313" key="4">
    <source>
        <dbReference type="EMBL" id="KYD19329.1"/>
    </source>
</evidence>
<organism evidence="4 5">
    <name type="scientific">Caldibacillus debilis</name>
    <dbReference type="NCBI Taxonomy" id="301148"/>
    <lineage>
        <taxon>Bacteria</taxon>
        <taxon>Bacillati</taxon>
        <taxon>Bacillota</taxon>
        <taxon>Bacilli</taxon>
        <taxon>Bacillales</taxon>
        <taxon>Bacillaceae</taxon>
        <taxon>Caldibacillus</taxon>
    </lineage>
</organism>
<feature type="compositionally biased region" description="Basic and acidic residues" evidence="1">
    <location>
        <begin position="196"/>
        <end position="213"/>
    </location>
</feature>
<dbReference type="STRING" id="301148.B4135_2060"/>